<feature type="chain" id="PRO_5042130144" evidence="1">
    <location>
        <begin position="18"/>
        <end position="205"/>
    </location>
</feature>
<evidence type="ECO:0000256" key="1">
    <source>
        <dbReference type="SAM" id="SignalP"/>
    </source>
</evidence>
<organism evidence="2 3">
    <name type="scientific">Cymbomonas tetramitiformis</name>
    <dbReference type="NCBI Taxonomy" id="36881"/>
    <lineage>
        <taxon>Eukaryota</taxon>
        <taxon>Viridiplantae</taxon>
        <taxon>Chlorophyta</taxon>
        <taxon>Pyramimonadophyceae</taxon>
        <taxon>Pyramimonadales</taxon>
        <taxon>Pyramimonadaceae</taxon>
        <taxon>Cymbomonas</taxon>
    </lineage>
</organism>
<dbReference type="Proteomes" id="UP001190700">
    <property type="component" value="Unassembled WGS sequence"/>
</dbReference>
<feature type="signal peptide" evidence="1">
    <location>
        <begin position="1"/>
        <end position="17"/>
    </location>
</feature>
<gene>
    <name evidence="2" type="ORF">CYMTET_36304</name>
</gene>
<name>A0AAE0CHY9_9CHLO</name>
<accession>A0AAE0CHY9</accession>
<feature type="non-terminal residue" evidence="2">
    <location>
        <position position="205"/>
    </location>
</feature>
<reference evidence="2 3" key="1">
    <citation type="journal article" date="2015" name="Genome Biol. Evol.">
        <title>Comparative Genomics of a Bacterivorous Green Alga Reveals Evolutionary Causalities and Consequences of Phago-Mixotrophic Mode of Nutrition.</title>
        <authorList>
            <person name="Burns J.A."/>
            <person name="Paasch A."/>
            <person name="Narechania A."/>
            <person name="Kim E."/>
        </authorList>
    </citation>
    <scope>NUCLEOTIDE SEQUENCE [LARGE SCALE GENOMIC DNA]</scope>
    <source>
        <strain evidence="2 3">PLY_AMNH</strain>
    </source>
</reference>
<proteinExistence type="predicted"/>
<evidence type="ECO:0000313" key="2">
    <source>
        <dbReference type="EMBL" id="KAK3254480.1"/>
    </source>
</evidence>
<comment type="caution">
    <text evidence="2">The sequence shown here is derived from an EMBL/GenBank/DDBJ whole genome shotgun (WGS) entry which is preliminary data.</text>
</comment>
<dbReference type="EMBL" id="LGRX02023532">
    <property type="protein sequence ID" value="KAK3254480.1"/>
    <property type="molecule type" value="Genomic_DNA"/>
</dbReference>
<evidence type="ECO:0000313" key="3">
    <source>
        <dbReference type="Proteomes" id="UP001190700"/>
    </source>
</evidence>
<keyword evidence="1" id="KW-0732">Signal</keyword>
<keyword evidence="3" id="KW-1185">Reference proteome</keyword>
<sequence>MELWRWLLVELWPFSGAGMVELGGPISVLASGVVDIQQCSLVRRRNPVLASGVVAISDCRVGGVVAICLECWLVELWSFRVLAGGGVAIQECWLVDSSHCKVLVGGVMAIQSVDWWSHGHAKCWLVESWPCKVLADSGVVAFKQSAGFGGVVAIQSDGWWSSGHAERWLVELWPCRVPAGGFNQWRLVSLRVLAGGALTTQSATQ</sequence>
<dbReference type="AlphaFoldDB" id="A0AAE0CHY9"/>
<protein>
    <submittedName>
        <fullName evidence="2">Uncharacterized protein</fullName>
    </submittedName>
</protein>